<feature type="transmembrane region" description="Helical" evidence="1">
    <location>
        <begin position="12"/>
        <end position="31"/>
    </location>
</feature>
<keyword evidence="3" id="KW-1185">Reference proteome</keyword>
<evidence type="ECO:0008006" key="4">
    <source>
        <dbReference type="Google" id="ProtNLM"/>
    </source>
</evidence>
<proteinExistence type="predicted"/>
<keyword evidence="1" id="KW-0812">Transmembrane</keyword>
<evidence type="ECO:0000313" key="2">
    <source>
        <dbReference type="EMBL" id="KIO75565.1"/>
    </source>
</evidence>
<comment type="caution">
    <text evidence="2">The sequence shown here is derived from an EMBL/GenBank/DDBJ whole genome shotgun (WGS) entry which is preliminary data.</text>
</comment>
<keyword evidence="1" id="KW-1133">Transmembrane helix</keyword>
<name>A0A0D0GHF7_9SPHI</name>
<accession>A0A0D0GHF7</accession>
<feature type="transmembrane region" description="Helical" evidence="1">
    <location>
        <begin position="37"/>
        <end position="55"/>
    </location>
</feature>
<sequence>MIKWNPDNFKGILATVVVFSSFLYFFIITLCERQADPQVIIAIVAAMSNTLQYYFGSSQGANKKRSDHQ</sequence>
<evidence type="ECO:0000256" key="1">
    <source>
        <dbReference type="SAM" id="Phobius"/>
    </source>
</evidence>
<dbReference type="STRING" id="1503925.TH53_19695"/>
<organism evidence="2 3">
    <name type="scientific">Pedobacter lusitanus</name>
    <dbReference type="NCBI Taxonomy" id="1503925"/>
    <lineage>
        <taxon>Bacteria</taxon>
        <taxon>Pseudomonadati</taxon>
        <taxon>Bacteroidota</taxon>
        <taxon>Sphingobacteriia</taxon>
        <taxon>Sphingobacteriales</taxon>
        <taxon>Sphingobacteriaceae</taxon>
        <taxon>Pedobacter</taxon>
    </lineage>
</organism>
<dbReference type="EMBL" id="JXRA01000093">
    <property type="protein sequence ID" value="KIO75565.1"/>
    <property type="molecule type" value="Genomic_DNA"/>
</dbReference>
<gene>
    <name evidence="2" type="ORF">TH53_19695</name>
</gene>
<protein>
    <recommendedName>
        <fullName evidence="4">Holin</fullName>
    </recommendedName>
</protein>
<evidence type="ECO:0000313" key="3">
    <source>
        <dbReference type="Proteomes" id="UP000032049"/>
    </source>
</evidence>
<dbReference type="AlphaFoldDB" id="A0A0D0GHF7"/>
<reference evidence="2 3" key="1">
    <citation type="submission" date="2015-01" db="EMBL/GenBank/DDBJ databases">
        <title>Draft genome sequence of Pedobacter sp. NL19 isolated from sludge of an effluent treatment pond in an abandoned uranium mine.</title>
        <authorList>
            <person name="Santos T."/>
            <person name="Caetano T."/>
            <person name="Covas C."/>
            <person name="Cruz A."/>
            <person name="Mendo S."/>
        </authorList>
    </citation>
    <scope>NUCLEOTIDE SEQUENCE [LARGE SCALE GENOMIC DNA]</scope>
    <source>
        <strain evidence="2 3">NL19</strain>
    </source>
</reference>
<dbReference type="Proteomes" id="UP000032049">
    <property type="component" value="Unassembled WGS sequence"/>
</dbReference>
<keyword evidence="1" id="KW-0472">Membrane</keyword>